<name>A0A9D1WA85_9SPHI</name>
<feature type="signal peptide" evidence="1">
    <location>
        <begin position="1"/>
        <end position="28"/>
    </location>
</feature>
<protein>
    <submittedName>
        <fullName evidence="2">N-formylglutamate amidohydrolase</fullName>
    </submittedName>
</protein>
<reference evidence="2" key="2">
    <citation type="submission" date="2021-04" db="EMBL/GenBank/DDBJ databases">
        <authorList>
            <person name="Gilroy R."/>
        </authorList>
    </citation>
    <scope>NUCLEOTIDE SEQUENCE</scope>
    <source>
        <strain evidence="2">1719</strain>
    </source>
</reference>
<sequence>TMKFNIKKSLLWAALGVILLFSAPTVSAQQLDVDAINWDEQGHTLDPFEWVEVRAGNMPVVISVPHGGNFHDEQIADRDCKDVGRVVKGIDRRTIPTGLAMEKAFEEINGTKPYMVIAKLSRRKVDQNREINLATCGDELGEIAWHNYHNALDAAIKDAIDKFGYVFFVDLHGHGHKIQRLELGYALSAKQLRDLKNGKNSKLFESSSLANLVNVSKKDVSYEELLFGENSIGAQMEKQGIASTPSFEDPHPVGKQPFFGGGHITRKFTDAKYEKSFGLQIECFFKGVRDTDESREKYARAFVNSYNHFIKSFL</sequence>
<evidence type="ECO:0000313" key="2">
    <source>
        <dbReference type="EMBL" id="HIX55491.1"/>
    </source>
</evidence>
<dbReference type="AlphaFoldDB" id="A0A9D1WA85"/>
<gene>
    <name evidence="2" type="ORF">H9853_10740</name>
</gene>
<reference evidence="2" key="1">
    <citation type="journal article" date="2021" name="PeerJ">
        <title>Extensive microbial diversity within the chicken gut microbiome revealed by metagenomics and culture.</title>
        <authorList>
            <person name="Gilroy R."/>
            <person name="Ravi A."/>
            <person name="Getino M."/>
            <person name="Pursley I."/>
            <person name="Horton D.L."/>
            <person name="Alikhan N.F."/>
            <person name="Baker D."/>
            <person name="Gharbi K."/>
            <person name="Hall N."/>
            <person name="Watson M."/>
            <person name="Adriaenssens E.M."/>
            <person name="Foster-Nyarko E."/>
            <person name="Jarju S."/>
            <person name="Secka A."/>
            <person name="Antonio M."/>
            <person name="Oren A."/>
            <person name="Chaudhuri R.R."/>
            <person name="La Ragione R."/>
            <person name="Hildebrand F."/>
            <person name="Pallen M.J."/>
        </authorList>
    </citation>
    <scope>NUCLEOTIDE SEQUENCE</scope>
    <source>
        <strain evidence="2">1719</strain>
    </source>
</reference>
<dbReference type="Proteomes" id="UP000824156">
    <property type="component" value="Unassembled WGS sequence"/>
</dbReference>
<feature type="chain" id="PRO_5038985265" evidence="1">
    <location>
        <begin position="29"/>
        <end position="314"/>
    </location>
</feature>
<accession>A0A9D1WA85</accession>
<evidence type="ECO:0000313" key="3">
    <source>
        <dbReference type="Proteomes" id="UP000824156"/>
    </source>
</evidence>
<keyword evidence="1" id="KW-0732">Signal</keyword>
<dbReference type="SUPFAM" id="SSF53187">
    <property type="entry name" value="Zn-dependent exopeptidases"/>
    <property type="match status" value="1"/>
</dbReference>
<organism evidence="2 3">
    <name type="scientific">Candidatus Sphingobacterium stercoripullorum</name>
    <dbReference type="NCBI Taxonomy" id="2838759"/>
    <lineage>
        <taxon>Bacteria</taxon>
        <taxon>Pseudomonadati</taxon>
        <taxon>Bacteroidota</taxon>
        <taxon>Sphingobacteriia</taxon>
        <taxon>Sphingobacteriales</taxon>
        <taxon>Sphingobacteriaceae</taxon>
        <taxon>Sphingobacterium</taxon>
    </lineage>
</organism>
<evidence type="ECO:0000256" key="1">
    <source>
        <dbReference type="SAM" id="SignalP"/>
    </source>
</evidence>
<dbReference type="Gene3D" id="3.40.630.40">
    <property type="entry name" value="Zn-dependent exopeptidases"/>
    <property type="match status" value="1"/>
</dbReference>
<dbReference type="EMBL" id="DXEZ01000304">
    <property type="protein sequence ID" value="HIX55491.1"/>
    <property type="molecule type" value="Genomic_DNA"/>
</dbReference>
<proteinExistence type="predicted"/>
<comment type="caution">
    <text evidence="2">The sequence shown here is derived from an EMBL/GenBank/DDBJ whole genome shotgun (WGS) entry which is preliminary data.</text>
</comment>
<feature type="non-terminal residue" evidence="2">
    <location>
        <position position="1"/>
    </location>
</feature>